<evidence type="ECO:0000313" key="6">
    <source>
        <dbReference type="EMBL" id="HHQ79884.1"/>
    </source>
</evidence>
<dbReference type="PANTHER" id="PTHR10629">
    <property type="entry name" value="CYTOSINE-SPECIFIC METHYLTRANSFERASE"/>
    <property type="match status" value="1"/>
</dbReference>
<dbReference type="PRINTS" id="PR00105">
    <property type="entry name" value="C5METTRFRASE"/>
</dbReference>
<dbReference type="AlphaFoldDB" id="A0A7J3ZIQ5"/>
<keyword evidence="3 6" id="KW-0808">Transferase</keyword>
<dbReference type="EMBL" id="DRZC01000005">
    <property type="protein sequence ID" value="HHQ79884.1"/>
    <property type="molecule type" value="Genomic_DNA"/>
</dbReference>
<dbReference type="Pfam" id="PF00145">
    <property type="entry name" value="DNA_methylase"/>
    <property type="match status" value="1"/>
</dbReference>
<name>A0A7J3ZIQ5_9CREN</name>
<accession>A0A7J3ZIQ5</accession>
<dbReference type="SUPFAM" id="SSF53335">
    <property type="entry name" value="S-adenosyl-L-methionine-dependent methyltransferases"/>
    <property type="match status" value="1"/>
</dbReference>
<dbReference type="Gene3D" id="3.90.120.10">
    <property type="entry name" value="DNA Methylase, subunit A, domain 2"/>
    <property type="match status" value="1"/>
</dbReference>
<dbReference type="Gene3D" id="3.40.50.150">
    <property type="entry name" value="Vaccinia Virus protein VP39"/>
    <property type="match status" value="1"/>
</dbReference>
<evidence type="ECO:0000256" key="1">
    <source>
        <dbReference type="ARBA" id="ARBA00011975"/>
    </source>
</evidence>
<dbReference type="InterPro" id="IPR050390">
    <property type="entry name" value="C5-Methyltransferase"/>
</dbReference>
<organism evidence="6">
    <name type="scientific">Fervidicoccus fontis</name>
    <dbReference type="NCBI Taxonomy" id="683846"/>
    <lineage>
        <taxon>Archaea</taxon>
        <taxon>Thermoproteota</taxon>
        <taxon>Thermoprotei</taxon>
        <taxon>Fervidicoccales</taxon>
        <taxon>Fervidicoccaceae</taxon>
        <taxon>Fervidicoccus</taxon>
    </lineage>
</organism>
<dbReference type="GO" id="GO:0003677">
    <property type="term" value="F:DNA binding"/>
    <property type="evidence" value="ECO:0007669"/>
    <property type="project" value="TreeGrafter"/>
</dbReference>
<feature type="region of interest" description="Disordered" evidence="5">
    <location>
        <begin position="196"/>
        <end position="217"/>
    </location>
</feature>
<dbReference type="PANTHER" id="PTHR10629:SF52">
    <property type="entry name" value="DNA (CYTOSINE-5)-METHYLTRANSFERASE 1"/>
    <property type="match status" value="1"/>
</dbReference>
<gene>
    <name evidence="6" type="ORF">ENM78_00235</name>
</gene>
<dbReference type="EC" id="2.1.1.37" evidence="1"/>
<feature type="compositionally biased region" description="Pro residues" evidence="5">
    <location>
        <begin position="199"/>
        <end position="215"/>
    </location>
</feature>
<evidence type="ECO:0000256" key="2">
    <source>
        <dbReference type="ARBA" id="ARBA00022603"/>
    </source>
</evidence>
<comment type="caution">
    <text evidence="6">The sequence shown here is derived from an EMBL/GenBank/DDBJ whole genome shotgun (WGS) entry which is preliminary data.</text>
</comment>
<evidence type="ECO:0000256" key="4">
    <source>
        <dbReference type="ARBA" id="ARBA00022691"/>
    </source>
</evidence>
<dbReference type="PROSITE" id="PS51679">
    <property type="entry name" value="SAM_MT_C5"/>
    <property type="match status" value="1"/>
</dbReference>
<reference evidence="6" key="1">
    <citation type="journal article" date="2020" name="mSystems">
        <title>Genome- and Community-Level Interaction Insights into Carbon Utilization and Element Cycling Functions of Hydrothermarchaeota in Hydrothermal Sediment.</title>
        <authorList>
            <person name="Zhou Z."/>
            <person name="Liu Y."/>
            <person name="Xu W."/>
            <person name="Pan J."/>
            <person name="Luo Z.H."/>
            <person name="Li M."/>
        </authorList>
    </citation>
    <scope>NUCLEOTIDE SEQUENCE [LARGE SCALE GENOMIC DNA]</scope>
    <source>
        <strain evidence="6">SpSt-1116</strain>
    </source>
</reference>
<protein>
    <recommendedName>
        <fullName evidence="1">DNA (cytosine-5-)-methyltransferase</fullName>
        <ecNumber evidence="1">2.1.1.37</ecNumber>
    </recommendedName>
</protein>
<dbReference type="InterPro" id="IPR001525">
    <property type="entry name" value="C5_MeTfrase"/>
</dbReference>
<keyword evidence="4" id="KW-0949">S-adenosyl-L-methionine</keyword>
<dbReference type="InterPro" id="IPR029063">
    <property type="entry name" value="SAM-dependent_MTases_sf"/>
</dbReference>
<dbReference type="GO" id="GO:0003886">
    <property type="term" value="F:DNA (cytosine-5-)-methyltransferase activity"/>
    <property type="evidence" value="ECO:0007669"/>
    <property type="project" value="UniProtKB-EC"/>
</dbReference>
<keyword evidence="2 6" id="KW-0489">Methyltransferase</keyword>
<evidence type="ECO:0000256" key="3">
    <source>
        <dbReference type="ARBA" id="ARBA00022679"/>
    </source>
</evidence>
<dbReference type="GO" id="GO:0032259">
    <property type="term" value="P:methylation"/>
    <property type="evidence" value="ECO:0007669"/>
    <property type="project" value="UniProtKB-KW"/>
</dbReference>
<sequence>MKSKGYSNQVVDLFCGGGGFSRGFHEAGFTVTLGVDNLKSAAKTFKLNFPQATTIAEDIKEIDGHTIHSILEDRPEVIIGSPPCEPFTAANPSRMKKPIDRLYVDPMGRLVLHFIRIVSEIRPKVWVMENVPGILESELEYALKREFRRAGYPKVYFNVLRAEDYCTPSRRVRVFISNIPLEPEKCARKITVKEALSGLPPPNTREPPNHEPPTASPRKVKKIKKLKQGQALIYYEGSGGRRIPNVIRLKEDETAPPVLGSSRFVHPTEDRFLTVREQARLMGYPDSHIFLGGRDEQYDMVGESVPPPLSRAIATYIKSVLSEGEVE</sequence>
<proteinExistence type="predicted"/>
<dbReference type="GO" id="GO:0044027">
    <property type="term" value="P:negative regulation of gene expression via chromosomal CpG island methylation"/>
    <property type="evidence" value="ECO:0007669"/>
    <property type="project" value="TreeGrafter"/>
</dbReference>
<evidence type="ECO:0000256" key="5">
    <source>
        <dbReference type="SAM" id="MobiDB-lite"/>
    </source>
</evidence>